<dbReference type="Proteomes" id="UP001498238">
    <property type="component" value="Unassembled WGS sequence"/>
</dbReference>
<feature type="region of interest" description="Disordered" evidence="1">
    <location>
        <begin position="96"/>
        <end position="116"/>
    </location>
</feature>
<reference evidence="2 3" key="1">
    <citation type="submission" date="2024-01" db="EMBL/GenBank/DDBJ databases">
        <title>Characterization of antibiotic resistant novel bacterial strains and their environmental applications.</title>
        <authorList>
            <person name="Manzoor S."/>
            <person name="Abbas S."/>
            <person name="Arshad M."/>
            <person name="Ahmed I."/>
        </authorList>
    </citation>
    <scope>NUCLEOTIDE SEQUENCE [LARGE SCALE GENOMIC DNA]</scope>
    <source>
        <strain evidence="2 3">NCCP-602</strain>
    </source>
</reference>
<evidence type="ECO:0000313" key="3">
    <source>
        <dbReference type="Proteomes" id="UP001498238"/>
    </source>
</evidence>
<evidence type="ECO:0000256" key="1">
    <source>
        <dbReference type="SAM" id="MobiDB-lite"/>
    </source>
</evidence>
<proteinExistence type="predicted"/>
<sequence length="116" mass="13414">MEVEEDLRHHRGGERRERRNPHLAALERGERRHIVARGGESVVDPQRIRREPHSGIGQAHPLRVADDEREADFAFELAHLLRDRRGREREFVGGCGEAACPTDEKEQEEPVDVVRR</sequence>
<keyword evidence="3" id="KW-1185">Reference proteome</keyword>
<gene>
    <name evidence="2" type="ORF">NCCP602_32260</name>
</gene>
<organism evidence="2 3">
    <name type="scientific">Brevibacterium metallidurans</name>
    <dbReference type="NCBI Taxonomy" id="1482676"/>
    <lineage>
        <taxon>Bacteria</taxon>
        <taxon>Bacillati</taxon>
        <taxon>Actinomycetota</taxon>
        <taxon>Actinomycetes</taxon>
        <taxon>Micrococcales</taxon>
        <taxon>Brevibacteriaceae</taxon>
        <taxon>Brevibacterium</taxon>
    </lineage>
</organism>
<name>A0ABP3CE79_9MICO</name>
<feature type="compositionally biased region" description="Acidic residues" evidence="1">
    <location>
        <begin position="105"/>
        <end position="116"/>
    </location>
</feature>
<dbReference type="EMBL" id="BAAAAF010000020">
    <property type="protein sequence ID" value="GAA0037264.1"/>
    <property type="molecule type" value="Genomic_DNA"/>
</dbReference>
<feature type="region of interest" description="Disordered" evidence="1">
    <location>
        <begin position="1"/>
        <end position="58"/>
    </location>
</feature>
<accession>A0ABP3CE79</accession>
<evidence type="ECO:0000313" key="2">
    <source>
        <dbReference type="EMBL" id="GAA0037264.1"/>
    </source>
</evidence>
<protein>
    <submittedName>
        <fullName evidence="2">Uncharacterized protein</fullName>
    </submittedName>
</protein>
<comment type="caution">
    <text evidence="2">The sequence shown here is derived from an EMBL/GenBank/DDBJ whole genome shotgun (WGS) entry which is preliminary data.</text>
</comment>
<feature type="compositionally biased region" description="Basic residues" evidence="1">
    <location>
        <begin position="9"/>
        <end position="21"/>
    </location>
</feature>